<organism evidence="16">
    <name type="scientific">Megacrania alpheus adan</name>
    <dbReference type="NCBI Taxonomy" id="590997"/>
    <lineage>
        <taxon>Eukaryota</taxon>
        <taxon>Metazoa</taxon>
        <taxon>Ecdysozoa</taxon>
        <taxon>Arthropoda</taxon>
        <taxon>Hexapoda</taxon>
        <taxon>Insecta</taxon>
        <taxon>Pterygota</taxon>
        <taxon>Neoptera</taxon>
        <taxon>Polyneoptera</taxon>
        <taxon>Phasmatodea</taxon>
        <taxon>Verophasmatodea</taxon>
        <taxon>Anareolatae</taxon>
        <taxon>Phasmatidae</taxon>
        <taxon>Platycraninae</taxon>
        <taxon>Megacrania</taxon>
    </lineage>
</organism>
<sequence length="159" mass="18815">MKMMMMMNAIMNAMFLMMKHPLSMGMMIIMQTITIALMTGMLYKSFWFSYILFLMYVGGMMVIFIYMTSLMPNTMFMMPSKKMMLTMIMLMLLTMLTKKMNIMNNDTMTMIHNTPMLMKMYTMPANLNVIIMVMYLLFTMITVFNITDSNKSPLRMMYN</sequence>
<keyword evidence="13" id="KW-0472">Membrane</keyword>
<evidence type="ECO:0000256" key="11">
    <source>
        <dbReference type="ARBA" id="ARBA00023027"/>
    </source>
</evidence>
<geneLocation type="mitochondrion" evidence="16"/>
<evidence type="ECO:0000256" key="8">
    <source>
        <dbReference type="ARBA" id="ARBA00022967"/>
    </source>
</evidence>
<evidence type="ECO:0000256" key="12">
    <source>
        <dbReference type="ARBA" id="ARBA00023128"/>
    </source>
</evidence>
<keyword evidence="9" id="KW-0249">Electron transport</keyword>
<dbReference type="InterPro" id="IPR050269">
    <property type="entry name" value="ComplexI_Subunit6"/>
</dbReference>
<evidence type="ECO:0000256" key="13">
    <source>
        <dbReference type="ARBA" id="ARBA00023136"/>
    </source>
</evidence>
<dbReference type="EC" id="7.1.1.2" evidence="3"/>
<name>E2RV58_9NEOP</name>
<evidence type="ECO:0000256" key="6">
    <source>
        <dbReference type="ARBA" id="ARBA00022660"/>
    </source>
</evidence>
<dbReference type="PANTHER" id="PTHR11435">
    <property type="entry name" value="NADH UBIQUINONE OXIDOREDUCTASE SUBUNIT ND6"/>
    <property type="match status" value="1"/>
</dbReference>
<evidence type="ECO:0000256" key="7">
    <source>
        <dbReference type="ARBA" id="ARBA00022692"/>
    </source>
</evidence>
<keyword evidence="7" id="KW-0812">Transmembrane</keyword>
<evidence type="ECO:0000256" key="9">
    <source>
        <dbReference type="ARBA" id="ARBA00022982"/>
    </source>
</evidence>
<dbReference type="EMBL" id="AB477471">
    <property type="protein sequence ID" value="BAJ24592.1"/>
    <property type="molecule type" value="Genomic_DNA"/>
</dbReference>
<evidence type="ECO:0000256" key="15">
    <source>
        <dbReference type="ARBA" id="ARBA00049551"/>
    </source>
</evidence>
<dbReference type="GeneID" id="9978327"/>
<keyword evidence="6" id="KW-0679">Respiratory chain</keyword>
<comment type="similarity">
    <text evidence="2">Belongs to the complex I subunit 6 family.</text>
</comment>
<keyword evidence="8" id="KW-1278">Translocase</keyword>
<dbReference type="CTD" id="4541"/>
<evidence type="ECO:0000256" key="4">
    <source>
        <dbReference type="ARBA" id="ARBA00021095"/>
    </source>
</evidence>
<dbReference type="GO" id="GO:0031966">
    <property type="term" value="C:mitochondrial membrane"/>
    <property type="evidence" value="ECO:0007669"/>
    <property type="project" value="UniProtKB-SubCell"/>
</dbReference>
<evidence type="ECO:0000256" key="3">
    <source>
        <dbReference type="ARBA" id="ARBA00012944"/>
    </source>
</evidence>
<reference evidence="16" key="1">
    <citation type="journal article" date="2011" name="Mol. Phylogenet. Evol.">
        <title>Exploring the molecular phylogeny of phasmids with whole mitochondrial genome sequences.</title>
        <authorList>
            <person name="Komoto N."/>
            <person name="Yukuhiro K."/>
            <person name="Ueda K."/>
            <person name="Tomita S."/>
        </authorList>
    </citation>
    <scope>NUCLEOTIDE SEQUENCE</scope>
</reference>
<keyword evidence="5" id="KW-0813">Transport</keyword>
<dbReference type="GO" id="GO:0008137">
    <property type="term" value="F:NADH dehydrogenase (ubiquinone) activity"/>
    <property type="evidence" value="ECO:0007669"/>
    <property type="project" value="UniProtKB-EC"/>
</dbReference>
<evidence type="ECO:0000256" key="14">
    <source>
        <dbReference type="ARBA" id="ARBA00031019"/>
    </source>
</evidence>
<comment type="subcellular location">
    <subcellularLocation>
        <location evidence="1">Mitochondrion membrane</location>
        <topology evidence="1">Multi-pass membrane protein</topology>
    </subcellularLocation>
</comment>
<keyword evidence="12 16" id="KW-0496">Mitochondrion</keyword>
<keyword evidence="10" id="KW-1133">Transmembrane helix</keyword>
<evidence type="ECO:0000256" key="1">
    <source>
        <dbReference type="ARBA" id="ARBA00004225"/>
    </source>
</evidence>
<evidence type="ECO:0000313" key="16">
    <source>
        <dbReference type="EMBL" id="BAJ24592.1"/>
    </source>
</evidence>
<dbReference type="PANTHER" id="PTHR11435:SF1">
    <property type="entry name" value="NADH-UBIQUINONE OXIDOREDUCTASE CHAIN 6"/>
    <property type="match status" value="1"/>
</dbReference>
<evidence type="ECO:0000256" key="10">
    <source>
        <dbReference type="ARBA" id="ARBA00022989"/>
    </source>
</evidence>
<accession>E2RV58</accession>
<protein>
    <recommendedName>
        <fullName evidence="4">NADH-ubiquinone oxidoreductase chain 6</fullName>
        <ecNumber evidence="3">7.1.1.2</ecNumber>
    </recommendedName>
    <alternativeName>
        <fullName evidence="14">NADH dehydrogenase subunit 6</fullName>
    </alternativeName>
</protein>
<gene>
    <name evidence="16" type="primary">ND6</name>
</gene>
<evidence type="ECO:0000256" key="2">
    <source>
        <dbReference type="ARBA" id="ARBA00005698"/>
    </source>
</evidence>
<proteinExistence type="inferred from homology"/>
<comment type="catalytic activity">
    <reaction evidence="15">
        <text>a ubiquinone + NADH + 5 H(+)(in) = a ubiquinol + NAD(+) + 4 H(+)(out)</text>
        <dbReference type="Rhea" id="RHEA:29091"/>
        <dbReference type="Rhea" id="RHEA-COMP:9565"/>
        <dbReference type="Rhea" id="RHEA-COMP:9566"/>
        <dbReference type="ChEBI" id="CHEBI:15378"/>
        <dbReference type="ChEBI" id="CHEBI:16389"/>
        <dbReference type="ChEBI" id="CHEBI:17976"/>
        <dbReference type="ChEBI" id="CHEBI:57540"/>
        <dbReference type="ChEBI" id="CHEBI:57945"/>
        <dbReference type="EC" id="7.1.1.2"/>
    </reaction>
</comment>
<dbReference type="RefSeq" id="YP_004021533.1">
    <property type="nucleotide sequence ID" value="NC_014688.1"/>
</dbReference>
<keyword evidence="11" id="KW-0520">NAD</keyword>
<dbReference type="AlphaFoldDB" id="E2RV58"/>
<evidence type="ECO:0000256" key="5">
    <source>
        <dbReference type="ARBA" id="ARBA00022448"/>
    </source>
</evidence>